<accession>A0A061D4U6</accession>
<dbReference type="GO" id="GO:0005886">
    <property type="term" value="C:plasma membrane"/>
    <property type="evidence" value="ECO:0007669"/>
    <property type="project" value="UniProtKB-SubCell"/>
</dbReference>
<keyword evidence="8 11" id="KW-0472">Membrane</keyword>
<dbReference type="Pfam" id="PF07963">
    <property type="entry name" value="N_methyl"/>
    <property type="match status" value="1"/>
</dbReference>
<keyword evidence="5" id="KW-0997">Cell inner membrane</keyword>
<organism evidence="13 14">
    <name type="scientific">Ectopseudomonas oleovorans</name>
    <name type="common">Pseudomonas oleovorans</name>
    <dbReference type="NCBI Taxonomy" id="301"/>
    <lineage>
        <taxon>Bacteria</taxon>
        <taxon>Pseudomonadati</taxon>
        <taxon>Pseudomonadota</taxon>
        <taxon>Gammaproteobacteria</taxon>
        <taxon>Pseudomonadales</taxon>
        <taxon>Pseudomonadaceae</taxon>
        <taxon>Ectopseudomonas</taxon>
    </lineage>
</organism>
<dbReference type="EMBL" id="UGUW01000004">
    <property type="protein sequence ID" value="SUD61560.1"/>
    <property type="molecule type" value="Genomic_DNA"/>
</dbReference>
<protein>
    <recommendedName>
        <fullName evidence="2">Type II secretion system protein H</fullName>
    </recommendedName>
    <alternativeName>
        <fullName evidence="10">General secretion pathway protein H</fullName>
    </alternativeName>
</protein>
<evidence type="ECO:0000256" key="11">
    <source>
        <dbReference type="SAM" id="Phobius"/>
    </source>
</evidence>
<keyword evidence="6 11" id="KW-0812">Transmembrane</keyword>
<dbReference type="InterPro" id="IPR012902">
    <property type="entry name" value="N_methyl_site"/>
</dbReference>
<dbReference type="PROSITE" id="PS00409">
    <property type="entry name" value="PROKAR_NTER_METHYL"/>
    <property type="match status" value="1"/>
</dbReference>
<evidence type="ECO:0000313" key="14">
    <source>
        <dbReference type="Proteomes" id="UP000254084"/>
    </source>
</evidence>
<dbReference type="Proteomes" id="UP000254084">
    <property type="component" value="Unassembled WGS sequence"/>
</dbReference>
<dbReference type="AlphaFoldDB" id="A0A061D4U6"/>
<dbReference type="InterPro" id="IPR045584">
    <property type="entry name" value="Pilin-like"/>
</dbReference>
<feature type="domain" description="General secretion pathway GspH" evidence="12">
    <location>
        <begin position="43"/>
        <end position="148"/>
    </location>
</feature>
<dbReference type="SUPFAM" id="SSF54523">
    <property type="entry name" value="Pili subunits"/>
    <property type="match status" value="1"/>
</dbReference>
<comment type="subcellular location">
    <subcellularLocation>
        <location evidence="1">Cell inner membrane</location>
        <topology evidence="1">Single-pass membrane protein</topology>
    </subcellularLocation>
</comment>
<keyword evidence="7 11" id="KW-1133">Transmembrane helix</keyword>
<evidence type="ECO:0000256" key="9">
    <source>
        <dbReference type="ARBA" id="ARBA00025772"/>
    </source>
</evidence>
<evidence type="ECO:0000313" key="13">
    <source>
        <dbReference type="EMBL" id="SUD61560.1"/>
    </source>
</evidence>
<feature type="transmembrane region" description="Helical" evidence="11">
    <location>
        <begin position="12"/>
        <end position="30"/>
    </location>
</feature>
<dbReference type="RefSeq" id="WP_003459411.1">
    <property type="nucleotide sequence ID" value="NZ_UGUW01000004.1"/>
</dbReference>
<dbReference type="GO" id="GO:0015627">
    <property type="term" value="C:type II protein secretion system complex"/>
    <property type="evidence" value="ECO:0007669"/>
    <property type="project" value="InterPro"/>
</dbReference>
<comment type="similarity">
    <text evidence="9">Belongs to the GSP H family.</text>
</comment>
<evidence type="ECO:0000256" key="8">
    <source>
        <dbReference type="ARBA" id="ARBA00023136"/>
    </source>
</evidence>
<keyword evidence="4" id="KW-0488">Methylation</keyword>
<evidence type="ECO:0000256" key="2">
    <source>
        <dbReference type="ARBA" id="ARBA00021549"/>
    </source>
</evidence>
<proteinExistence type="inferred from homology"/>
<evidence type="ECO:0000256" key="3">
    <source>
        <dbReference type="ARBA" id="ARBA00022475"/>
    </source>
</evidence>
<gene>
    <name evidence="13" type="ORF">NCTC10860_03950</name>
</gene>
<sequence length="160" mass="16961">MRLTRGFTLIELMVTIAVLAVVISIAAPSFSNILQENRTLSLTNELQGALQLARSEAVKRRKDITICRRNAAGNGCQNGTDWAGGWIIMAGNVVIKSWDGVASMAVAGPDTGLTFRPNGMTSAAAATVFSVNASTCIDQQKRRLEVSVIGTTSTTKVNCS</sequence>
<dbReference type="InterPro" id="IPR022346">
    <property type="entry name" value="T2SS_GspH"/>
</dbReference>
<dbReference type="GO" id="GO:0015628">
    <property type="term" value="P:protein secretion by the type II secretion system"/>
    <property type="evidence" value="ECO:0007669"/>
    <property type="project" value="InterPro"/>
</dbReference>
<dbReference type="Pfam" id="PF12019">
    <property type="entry name" value="GspH"/>
    <property type="match status" value="1"/>
</dbReference>
<evidence type="ECO:0000256" key="7">
    <source>
        <dbReference type="ARBA" id="ARBA00022989"/>
    </source>
</evidence>
<evidence type="ECO:0000256" key="10">
    <source>
        <dbReference type="ARBA" id="ARBA00030775"/>
    </source>
</evidence>
<dbReference type="NCBIfam" id="TIGR02532">
    <property type="entry name" value="IV_pilin_GFxxxE"/>
    <property type="match status" value="1"/>
</dbReference>
<evidence type="ECO:0000256" key="6">
    <source>
        <dbReference type="ARBA" id="ARBA00022692"/>
    </source>
</evidence>
<dbReference type="Gene3D" id="3.55.40.10">
    <property type="entry name" value="minor pseudopilin epsh domain"/>
    <property type="match status" value="1"/>
</dbReference>
<evidence type="ECO:0000256" key="4">
    <source>
        <dbReference type="ARBA" id="ARBA00022481"/>
    </source>
</evidence>
<evidence type="ECO:0000259" key="12">
    <source>
        <dbReference type="Pfam" id="PF12019"/>
    </source>
</evidence>
<evidence type="ECO:0000256" key="1">
    <source>
        <dbReference type="ARBA" id="ARBA00004377"/>
    </source>
</evidence>
<name>A0A061D4U6_ECTOL</name>
<keyword evidence="3" id="KW-1003">Cell membrane</keyword>
<evidence type="ECO:0000256" key="5">
    <source>
        <dbReference type="ARBA" id="ARBA00022519"/>
    </source>
</evidence>
<reference evidence="13 14" key="1">
    <citation type="submission" date="2018-06" db="EMBL/GenBank/DDBJ databases">
        <authorList>
            <consortium name="Pathogen Informatics"/>
            <person name="Doyle S."/>
        </authorList>
    </citation>
    <scope>NUCLEOTIDE SEQUENCE [LARGE SCALE GENOMIC DNA]</scope>
    <source>
        <strain evidence="13 14">NCTC10860</strain>
    </source>
</reference>